<comment type="caution">
    <text evidence="2">The sequence shown here is derived from an EMBL/GenBank/DDBJ whole genome shotgun (WGS) entry which is preliminary data.</text>
</comment>
<keyword evidence="1" id="KW-0812">Transmembrane</keyword>
<name>A0ABP9G2T6_9MICC</name>
<evidence type="ECO:0000313" key="2">
    <source>
        <dbReference type="EMBL" id="GAA4926175.1"/>
    </source>
</evidence>
<keyword evidence="1" id="KW-0472">Membrane</keyword>
<protein>
    <submittedName>
        <fullName evidence="2">Uncharacterized protein</fullName>
    </submittedName>
</protein>
<dbReference type="Proteomes" id="UP001500368">
    <property type="component" value="Unassembled WGS sequence"/>
</dbReference>
<keyword evidence="1" id="KW-1133">Transmembrane helix</keyword>
<dbReference type="RefSeq" id="WP_345478340.1">
    <property type="nucleotide sequence ID" value="NZ_BAABLW010000007.1"/>
</dbReference>
<keyword evidence="3" id="KW-1185">Reference proteome</keyword>
<reference evidence="3" key="1">
    <citation type="journal article" date="2019" name="Int. J. Syst. Evol. Microbiol.">
        <title>The Global Catalogue of Microorganisms (GCM) 10K type strain sequencing project: providing services to taxonomists for standard genome sequencing and annotation.</title>
        <authorList>
            <consortium name="The Broad Institute Genomics Platform"/>
            <consortium name="The Broad Institute Genome Sequencing Center for Infectious Disease"/>
            <person name="Wu L."/>
            <person name="Ma J."/>
        </authorList>
    </citation>
    <scope>NUCLEOTIDE SEQUENCE [LARGE SCALE GENOMIC DNA]</scope>
    <source>
        <strain evidence="3">JCM 19129</strain>
    </source>
</reference>
<accession>A0ABP9G2T6</accession>
<dbReference type="EMBL" id="BAABLW010000007">
    <property type="protein sequence ID" value="GAA4926175.1"/>
    <property type="molecule type" value="Genomic_DNA"/>
</dbReference>
<gene>
    <name evidence="2" type="ORF">GCM10025790_25020</name>
</gene>
<proteinExistence type="predicted"/>
<evidence type="ECO:0000313" key="3">
    <source>
        <dbReference type="Proteomes" id="UP001500368"/>
    </source>
</evidence>
<organism evidence="2 3">
    <name type="scientific">Nesterenkonia rhizosphaerae</name>
    <dbReference type="NCBI Taxonomy" id="1348272"/>
    <lineage>
        <taxon>Bacteria</taxon>
        <taxon>Bacillati</taxon>
        <taxon>Actinomycetota</taxon>
        <taxon>Actinomycetes</taxon>
        <taxon>Micrococcales</taxon>
        <taxon>Micrococcaceae</taxon>
        <taxon>Nesterenkonia</taxon>
    </lineage>
</organism>
<evidence type="ECO:0000256" key="1">
    <source>
        <dbReference type="SAM" id="Phobius"/>
    </source>
</evidence>
<sequence>MNLPIIALLLAEESHGHGLPIPAVWYGIIMFILLMGALMITLSFANKGRELPADPNADH</sequence>
<feature type="transmembrane region" description="Helical" evidence="1">
    <location>
        <begin position="26"/>
        <end position="45"/>
    </location>
</feature>